<accession>A0A543A8R7</accession>
<dbReference type="GO" id="GO:0005576">
    <property type="term" value="C:extracellular region"/>
    <property type="evidence" value="ECO:0007669"/>
    <property type="project" value="UniProtKB-SubCell"/>
</dbReference>
<dbReference type="GO" id="GO:0030600">
    <property type="term" value="F:feruloyl esterase activity"/>
    <property type="evidence" value="ECO:0007669"/>
    <property type="project" value="InterPro"/>
</dbReference>
<evidence type="ECO:0000256" key="4">
    <source>
        <dbReference type="ARBA" id="ARBA00022729"/>
    </source>
</evidence>
<dbReference type="Gene3D" id="3.40.50.1820">
    <property type="entry name" value="alpha/beta hydrolase"/>
    <property type="match status" value="1"/>
</dbReference>
<dbReference type="PANTHER" id="PTHR38050">
    <property type="match status" value="1"/>
</dbReference>
<evidence type="ECO:0000256" key="1">
    <source>
        <dbReference type="ARBA" id="ARBA00004613"/>
    </source>
</evidence>
<evidence type="ECO:0000313" key="10">
    <source>
        <dbReference type="EMBL" id="TQL68987.1"/>
    </source>
</evidence>
<feature type="region of interest" description="Disordered" evidence="8">
    <location>
        <begin position="32"/>
        <end position="71"/>
    </location>
</feature>
<sequence>MSPRHLRLLAPVAAVTAVTAVSLAPSAVTALSPASSDAAQRSSAQASTSRAACTKPTEQEPDSSQKHELTSGGIERSYVLRLPEGYDKRDSWPLIVAYHGRGSTGVEVEGFSELSDLPAVVAYPDGAIGTGSGYRKAWQGAPYEAPGVDDVAFTRDLLGAIEADHCIDTSRVYATGKSNGAGLAVLLGCQLPGTFAAVAPVAPALYPGTRTGCDEAPATPILEIHGVADATIPYAGDPDRDLPAIPEWTQGWADHNGCTETATRTLRDVTTTRWTGCDHDAEVEHVAVDGGGHVWPGGDIYSGGGHVTHTIESASVIWDFFSRHRLTSEG</sequence>
<evidence type="ECO:0000256" key="6">
    <source>
        <dbReference type="ARBA" id="ARBA00023277"/>
    </source>
</evidence>
<keyword evidence="6" id="KW-0119">Carbohydrate metabolism</keyword>
<dbReference type="Proteomes" id="UP000320209">
    <property type="component" value="Unassembled WGS sequence"/>
</dbReference>
<evidence type="ECO:0000256" key="5">
    <source>
        <dbReference type="ARBA" id="ARBA00022801"/>
    </source>
</evidence>
<feature type="signal peptide" evidence="9">
    <location>
        <begin position="1"/>
        <end position="30"/>
    </location>
</feature>
<keyword evidence="3" id="KW-0858">Xylan degradation</keyword>
<name>A0A543A8R7_9ACTN</name>
<dbReference type="InterPro" id="IPR043595">
    <property type="entry name" value="FaeB/C/D"/>
</dbReference>
<proteinExistence type="predicted"/>
<keyword evidence="7" id="KW-0624">Polysaccharide degradation</keyword>
<keyword evidence="2" id="KW-0964">Secreted</keyword>
<feature type="compositionally biased region" description="Low complexity" evidence="8">
    <location>
        <begin position="32"/>
        <end position="52"/>
    </location>
</feature>
<evidence type="ECO:0000256" key="9">
    <source>
        <dbReference type="SAM" id="SignalP"/>
    </source>
</evidence>
<keyword evidence="5" id="KW-0378">Hydrolase</keyword>
<feature type="chain" id="PRO_5022223159" evidence="9">
    <location>
        <begin position="31"/>
        <end position="330"/>
    </location>
</feature>
<keyword evidence="4 9" id="KW-0732">Signal</keyword>
<dbReference type="InterPro" id="IPR029058">
    <property type="entry name" value="AB_hydrolase_fold"/>
</dbReference>
<evidence type="ECO:0000256" key="7">
    <source>
        <dbReference type="ARBA" id="ARBA00023326"/>
    </source>
</evidence>
<evidence type="ECO:0000256" key="2">
    <source>
        <dbReference type="ARBA" id="ARBA00022525"/>
    </source>
</evidence>
<evidence type="ECO:0000256" key="3">
    <source>
        <dbReference type="ARBA" id="ARBA00022651"/>
    </source>
</evidence>
<protein>
    <submittedName>
        <fullName evidence="10">Polyhydroxybutyrate depolymerase</fullName>
    </submittedName>
</protein>
<comment type="subcellular location">
    <subcellularLocation>
        <location evidence="1">Secreted</location>
    </subcellularLocation>
</comment>
<organism evidence="10 11">
    <name type="scientific">Nocardioides albertanoniae</name>
    <dbReference type="NCBI Taxonomy" id="1175486"/>
    <lineage>
        <taxon>Bacteria</taxon>
        <taxon>Bacillati</taxon>
        <taxon>Actinomycetota</taxon>
        <taxon>Actinomycetes</taxon>
        <taxon>Propionibacteriales</taxon>
        <taxon>Nocardioidaceae</taxon>
        <taxon>Nocardioides</taxon>
    </lineage>
</organism>
<dbReference type="InterPro" id="IPR010126">
    <property type="entry name" value="Esterase_phb"/>
</dbReference>
<dbReference type="AlphaFoldDB" id="A0A543A8R7"/>
<evidence type="ECO:0000313" key="11">
    <source>
        <dbReference type="Proteomes" id="UP000320209"/>
    </source>
</evidence>
<dbReference type="GO" id="GO:0045493">
    <property type="term" value="P:xylan catabolic process"/>
    <property type="evidence" value="ECO:0007669"/>
    <property type="project" value="UniProtKB-KW"/>
</dbReference>
<comment type="caution">
    <text evidence="10">The sequence shown here is derived from an EMBL/GenBank/DDBJ whole genome shotgun (WGS) entry which is preliminary data.</text>
</comment>
<dbReference type="SUPFAM" id="SSF53474">
    <property type="entry name" value="alpha/beta-Hydrolases"/>
    <property type="match status" value="1"/>
</dbReference>
<dbReference type="RefSeq" id="WP_141780911.1">
    <property type="nucleotide sequence ID" value="NZ_VFOV01000001.1"/>
</dbReference>
<dbReference type="PANTHER" id="PTHR38050:SF2">
    <property type="entry name" value="FERULOYL ESTERASE C-RELATED"/>
    <property type="match status" value="1"/>
</dbReference>
<dbReference type="OrthoDB" id="9767239at2"/>
<reference evidence="10 11" key="1">
    <citation type="submission" date="2019-06" db="EMBL/GenBank/DDBJ databases">
        <title>Sequencing the genomes of 1000 actinobacteria strains.</title>
        <authorList>
            <person name="Klenk H.-P."/>
        </authorList>
    </citation>
    <scope>NUCLEOTIDE SEQUENCE [LARGE SCALE GENOMIC DNA]</scope>
    <source>
        <strain evidence="10 11">DSM 25218</strain>
    </source>
</reference>
<dbReference type="Pfam" id="PF10503">
    <property type="entry name" value="Esterase_PHB"/>
    <property type="match status" value="1"/>
</dbReference>
<evidence type="ECO:0000256" key="8">
    <source>
        <dbReference type="SAM" id="MobiDB-lite"/>
    </source>
</evidence>
<gene>
    <name evidence="10" type="ORF">FB381_2888</name>
</gene>
<dbReference type="EMBL" id="VFOV01000001">
    <property type="protein sequence ID" value="TQL68987.1"/>
    <property type="molecule type" value="Genomic_DNA"/>
</dbReference>
<keyword evidence="11" id="KW-1185">Reference proteome</keyword>